<evidence type="ECO:0000313" key="3">
    <source>
        <dbReference type="EMBL" id="CAJ0582235.1"/>
    </source>
</evidence>
<feature type="region of interest" description="Disordered" evidence="1">
    <location>
        <begin position="98"/>
        <end position="165"/>
    </location>
</feature>
<dbReference type="AlphaFoldDB" id="A0AA36D8W6"/>
<dbReference type="EMBL" id="CATQJA010002664">
    <property type="protein sequence ID" value="CAJ0582235.1"/>
    <property type="molecule type" value="Genomic_DNA"/>
</dbReference>
<dbReference type="Proteomes" id="UP001177023">
    <property type="component" value="Unassembled WGS sequence"/>
</dbReference>
<evidence type="ECO:0000313" key="4">
    <source>
        <dbReference type="Proteomes" id="UP001177023"/>
    </source>
</evidence>
<proteinExistence type="predicted"/>
<gene>
    <name evidence="3" type="ORF">MSPICULIGERA_LOCUS20375</name>
</gene>
<comment type="caution">
    <text evidence="3">The sequence shown here is derived from an EMBL/GenBank/DDBJ whole genome shotgun (WGS) entry which is preliminary data.</text>
</comment>
<keyword evidence="4" id="KW-1185">Reference proteome</keyword>
<protein>
    <submittedName>
        <fullName evidence="3">Uncharacterized protein</fullName>
    </submittedName>
</protein>
<evidence type="ECO:0000256" key="2">
    <source>
        <dbReference type="SAM" id="Phobius"/>
    </source>
</evidence>
<name>A0AA36D8W6_9BILA</name>
<keyword evidence="2" id="KW-0812">Transmembrane</keyword>
<keyword evidence="2" id="KW-0472">Membrane</keyword>
<evidence type="ECO:0000256" key="1">
    <source>
        <dbReference type="SAM" id="MobiDB-lite"/>
    </source>
</evidence>
<sequence>MDLDRLNEHHRGSSSPTLLDSLFDGQQLANNSIVGVLVLCCIVAAALMLLCAGFLMYRLCSRTLDGVRRKMTMDFTKAFPNVVAHPKRVYEIQAEEGVYSSSNDMPSEEDQPKEGSLRRQGSGASSRSGESSISIGSVQSPTRSEELEPTRDELPTNFRKKERKIHKDSVCAMVFKAAHPKKPLPHLV</sequence>
<feature type="non-terminal residue" evidence="3">
    <location>
        <position position="1"/>
    </location>
</feature>
<feature type="compositionally biased region" description="Low complexity" evidence="1">
    <location>
        <begin position="118"/>
        <end position="140"/>
    </location>
</feature>
<organism evidence="3 4">
    <name type="scientific">Mesorhabditis spiculigera</name>
    <dbReference type="NCBI Taxonomy" id="96644"/>
    <lineage>
        <taxon>Eukaryota</taxon>
        <taxon>Metazoa</taxon>
        <taxon>Ecdysozoa</taxon>
        <taxon>Nematoda</taxon>
        <taxon>Chromadorea</taxon>
        <taxon>Rhabditida</taxon>
        <taxon>Rhabditina</taxon>
        <taxon>Rhabditomorpha</taxon>
        <taxon>Rhabditoidea</taxon>
        <taxon>Rhabditidae</taxon>
        <taxon>Mesorhabditinae</taxon>
        <taxon>Mesorhabditis</taxon>
    </lineage>
</organism>
<accession>A0AA36D8W6</accession>
<feature type="transmembrane region" description="Helical" evidence="2">
    <location>
        <begin position="33"/>
        <end position="60"/>
    </location>
</feature>
<feature type="compositionally biased region" description="Basic and acidic residues" evidence="1">
    <location>
        <begin position="143"/>
        <end position="154"/>
    </location>
</feature>
<keyword evidence="2" id="KW-1133">Transmembrane helix</keyword>
<reference evidence="3" key="1">
    <citation type="submission" date="2023-06" db="EMBL/GenBank/DDBJ databases">
        <authorList>
            <person name="Delattre M."/>
        </authorList>
    </citation>
    <scope>NUCLEOTIDE SEQUENCE</scope>
    <source>
        <strain evidence="3">AF72</strain>
    </source>
</reference>